<dbReference type="Pfam" id="PF10988">
    <property type="entry name" value="DUF2807"/>
    <property type="match status" value="1"/>
</dbReference>
<comment type="caution">
    <text evidence="3">The sequence shown here is derived from an EMBL/GenBank/DDBJ whole genome shotgun (WGS) entry which is preliminary data.</text>
</comment>
<keyword evidence="1" id="KW-0732">Signal</keyword>
<protein>
    <recommendedName>
        <fullName evidence="2">Putative auto-transporter adhesin head GIN domain-containing protein</fullName>
    </recommendedName>
</protein>
<feature type="signal peptide" evidence="1">
    <location>
        <begin position="1"/>
        <end position="18"/>
    </location>
</feature>
<organism evidence="3 4">
    <name type="scientific">Hypsibius exemplaris</name>
    <name type="common">Freshwater tardigrade</name>
    <dbReference type="NCBI Taxonomy" id="2072580"/>
    <lineage>
        <taxon>Eukaryota</taxon>
        <taxon>Metazoa</taxon>
        <taxon>Ecdysozoa</taxon>
        <taxon>Tardigrada</taxon>
        <taxon>Eutardigrada</taxon>
        <taxon>Parachela</taxon>
        <taxon>Hypsibioidea</taxon>
        <taxon>Hypsibiidae</taxon>
        <taxon>Hypsibius</taxon>
    </lineage>
</organism>
<reference evidence="4" key="1">
    <citation type="submission" date="2017-01" db="EMBL/GenBank/DDBJ databases">
        <title>Comparative genomics of anhydrobiosis in the tardigrade Hypsibius dujardini.</title>
        <authorList>
            <person name="Yoshida Y."/>
            <person name="Koutsovoulos G."/>
            <person name="Laetsch D."/>
            <person name="Stevens L."/>
            <person name="Kumar S."/>
            <person name="Horikawa D."/>
            <person name="Ishino K."/>
            <person name="Komine S."/>
            <person name="Tomita M."/>
            <person name="Blaxter M."/>
            <person name="Arakawa K."/>
        </authorList>
    </citation>
    <scope>NUCLEOTIDE SEQUENCE [LARGE SCALE GENOMIC DNA]</scope>
    <source>
        <strain evidence="4">Z151</strain>
    </source>
</reference>
<dbReference type="AlphaFoldDB" id="A0A1W0WE88"/>
<dbReference type="Proteomes" id="UP000192578">
    <property type="component" value="Unassembled WGS sequence"/>
</dbReference>
<dbReference type="EMBL" id="MTYJ01000122">
    <property type="protein sequence ID" value="OQV13492.1"/>
    <property type="molecule type" value="Genomic_DNA"/>
</dbReference>
<dbReference type="PANTHER" id="PTHR39200">
    <property type="entry name" value="HYPOTHETICAL EXPORTED PROTEIN"/>
    <property type="match status" value="1"/>
</dbReference>
<sequence length="240" mass="25554">MLGLILFLFLFLHGSTTAQIYFLPQVPIVRQDHQVPFFSSIQFSGPIDVVYRPGTSELVSIEARSDILPYISAVVQPTNPPSLQISLLIPGPRHWRYNVGTIRVTVTSRTLSSLEMSGTGHFMAVSPINAENFRLTTTGSGDATISVTANMLTVRLYGAGNAHVSGQATEATLLADGAGTLHGENLMTVMAKATASGAGQIYVNVRNYLSATVVGVGSVRYRGNPQVVRSVSGVGTVTVF</sequence>
<evidence type="ECO:0000259" key="2">
    <source>
        <dbReference type="Pfam" id="PF10988"/>
    </source>
</evidence>
<evidence type="ECO:0000256" key="1">
    <source>
        <dbReference type="SAM" id="SignalP"/>
    </source>
</evidence>
<dbReference type="PANTHER" id="PTHR39200:SF1">
    <property type="entry name" value="AUTO-TRANSPORTER ADHESIN HEAD GIN DOMAIN-CONTAINING PROTEIN-RELATED"/>
    <property type="match status" value="1"/>
</dbReference>
<evidence type="ECO:0000313" key="4">
    <source>
        <dbReference type="Proteomes" id="UP000192578"/>
    </source>
</evidence>
<gene>
    <name evidence="3" type="ORF">BV898_12240</name>
</gene>
<evidence type="ECO:0000313" key="3">
    <source>
        <dbReference type="EMBL" id="OQV13492.1"/>
    </source>
</evidence>
<keyword evidence="4" id="KW-1185">Reference proteome</keyword>
<feature type="domain" description="Putative auto-transporter adhesin head GIN" evidence="2">
    <location>
        <begin position="38"/>
        <end position="225"/>
    </location>
</feature>
<name>A0A1W0WE88_HYPEX</name>
<accession>A0A1W0WE88</accession>
<proteinExistence type="predicted"/>
<feature type="chain" id="PRO_5013094053" description="Putative auto-transporter adhesin head GIN domain-containing protein" evidence="1">
    <location>
        <begin position="19"/>
        <end position="240"/>
    </location>
</feature>
<dbReference type="Gene3D" id="2.160.20.120">
    <property type="match status" value="1"/>
</dbReference>
<dbReference type="InterPro" id="IPR021255">
    <property type="entry name" value="DUF2807"/>
</dbReference>